<dbReference type="EMBL" id="JAPTMY010000043">
    <property type="protein sequence ID" value="MCZ0859222.1"/>
    <property type="molecule type" value="Genomic_DNA"/>
</dbReference>
<accession>A0ABT4IBU5</accession>
<feature type="domain" description="OmpR/PhoB-type" evidence="3">
    <location>
        <begin position="122"/>
        <end position="219"/>
    </location>
</feature>
<evidence type="ECO:0000256" key="2">
    <source>
        <dbReference type="PROSITE-ProRule" id="PRU01091"/>
    </source>
</evidence>
<keyword evidence="5" id="KW-1185">Reference proteome</keyword>
<dbReference type="PANTHER" id="PTHR48111">
    <property type="entry name" value="REGULATOR OF RPOS"/>
    <property type="match status" value="1"/>
</dbReference>
<proteinExistence type="predicted"/>
<dbReference type="InterPro" id="IPR036388">
    <property type="entry name" value="WH-like_DNA-bd_sf"/>
</dbReference>
<dbReference type="InterPro" id="IPR016032">
    <property type="entry name" value="Sig_transdc_resp-reg_C-effctor"/>
</dbReference>
<dbReference type="SMART" id="SM00862">
    <property type="entry name" value="Trans_reg_C"/>
    <property type="match status" value="1"/>
</dbReference>
<dbReference type="PROSITE" id="PS51755">
    <property type="entry name" value="OMPR_PHOB"/>
    <property type="match status" value="1"/>
</dbReference>
<sequence>MRVIMFTHEGDVATVLPSASFLDSHVECRPPTPAFYSAIDDADVVMVDARGDLMRARALCQLLSGPMDCPPIILVMEEGGAAVVQPDWGASDFVMAGATPAELSARLRLLRTRALAPEPVGDDQIEVGDLVIDVTAYTARIRGTILDLTYKEFELLKYLALNRGRVLTREVLLDEVWGEDYIGGSRTVDVHIRRLRAKLGTEHDHLIGTVRNVGYRLDAPDDE</sequence>
<evidence type="ECO:0000313" key="4">
    <source>
        <dbReference type="EMBL" id="MCZ0859222.1"/>
    </source>
</evidence>
<evidence type="ECO:0000313" key="5">
    <source>
        <dbReference type="Proteomes" id="UP001072034"/>
    </source>
</evidence>
<organism evidence="4 5">
    <name type="scientific">Actinomyces israelii</name>
    <dbReference type="NCBI Taxonomy" id="1659"/>
    <lineage>
        <taxon>Bacteria</taxon>
        <taxon>Bacillati</taxon>
        <taxon>Actinomycetota</taxon>
        <taxon>Actinomycetes</taxon>
        <taxon>Actinomycetales</taxon>
        <taxon>Actinomycetaceae</taxon>
        <taxon>Actinomyces</taxon>
    </lineage>
</organism>
<reference evidence="4" key="1">
    <citation type="submission" date="2022-10" db="EMBL/GenBank/DDBJ databases">
        <title>Genome sequence of Actinomyces israelii ATCC 10048.</title>
        <authorList>
            <person name="Watt R.M."/>
            <person name="Tong W.M."/>
        </authorList>
    </citation>
    <scope>NUCLEOTIDE SEQUENCE</scope>
    <source>
        <strain evidence="4">ATCC 10048</strain>
    </source>
</reference>
<dbReference type="Proteomes" id="UP001072034">
    <property type="component" value="Unassembled WGS sequence"/>
</dbReference>
<dbReference type="Pfam" id="PF21695">
    <property type="entry name" value="GlnR_1st"/>
    <property type="match status" value="1"/>
</dbReference>
<dbReference type="InterPro" id="IPR001867">
    <property type="entry name" value="OmpR/PhoB-type_DNA-bd"/>
</dbReference>
<dbReference type="CDD" id="cd00383">
    <property type="entry name" value="trans_reg_C"/>
    <property type="match status" value="1"/>
</dbReference>
<dbReference type="InterPro" id="IPR049170">
    <property type="entry name" value="GlnR_N"/>
</dbReference>
<protein>
    <submittedName>
        <fullName evidence="4">Response regulator transcription factor</fullName>
    </submittedName>
</protein>
<dbReference type="Gene3D" id="1.10.10.10">
    <property type="entry name" value="Winged helix-like DNA-binding domain superfamily/Winged helix DNA-binding domain"/>
    <property type="match status" value="1"/>
</dbReference>
<dbReference type="SUPFAM" id="SSF46894">
    <property type="entry name" value="C-terminal effector domain of the bipartite response regulators"/>
    <property type="match status" value="1"/>
</dbReference>
<evidence type="ECO:0000259" key="3">
    <source>
        <dbReference type="PROSITE" id="PS51755"/>
    </source>
</evidence>
<dbReference type="RefSeq" id="WP_043562500.1">
    <property type="nucleotide sequence ID" value="NZ_CAJPNG010000191.1"/>
</dbReference>
<comment type="caution">
    <text evidence="4">The sequence shown here is derived from an EMBL/GenBank/DDBJ whole genome shotgun (WGS) entry which is preliminary data.</text>
</comment>
<name>A0ABT4IBU5_9ACTO</name>
<keyword evidence="1 2" id="KW-0238">DNA-binding</keyword>
<dbReference type="Gene3D" id="3.40.50.2300">
    <property type="match status" value="1"/>
</dbReference>
<dbReference type="Pfam" id="PF00486">
    <property type="entry name" value="Trans_reg_C"/>
    <property type="match status" value="1"/>
</dbReference>
<dbReference type="InterPro" id="IPR039420">
    <property type="entry name" value="WalR-like"/>
</dbReference>
<evidence type="ECO:0000256" key="1">
    <source>
        <dbReference type="ARBA" id="ARBA00023125"/>
    </source>
</evidence>
<gene>
    <name evidence="4" type="ORF">OHJ16_14360</name>
</gene>
<dbReference type="PANTHER" id="PTHR48111:SF16">
    <property type="entry name" value="TRANSCRIPTIONAL REGULATORY PROTEIN GLNR"/>
    <property type="match status" value="1"/>
</dbReference>
<feature type="DNA-binding region" description="OmpR/PhoB-type" evidence="2">
    <location>
        <begin position="122"/>
        <end position="219"/>
    </location>
</feature>